<evidence type="ECO:0000313" key="4">
    <source>
        <dbReference type="Proteomes" id="UP000002640"/>
    </source>
</evidence>
<dbReference type="Gene3D" id="2.130.10.10">
    <property type="entry name" value="YVTN repeat-like/Quinoprotein amine dehydrogenase"/>
    <property type="match status" value="1"/>
</dbReference>
<dbReference type="RefSeq" id="XP_009515214.1">
    <property type="nucleotide sequence ID" value="XM_009516919.1"/>
</dbReference>
<dbReference type="PANTHER" id="PTHR14494:SF0">
    <property type="entry name" value="ALADIN"/>
    <property type="match status" value="1"/>
</dbReference>
<dbReference type="InterPro" id="IPR045139">
    <property type="entry name" value="Aladin"/>
</dbReference>
<dbReference type="Proteomes" id="UP000002640">
    <property type="component" value="Unassembled WGS sequence"/>
</dbReference>
<dbReference type="KEGG" id="psoj:PHYSODRAFT_554264"/>
<dbReference type="InParanoid" id="G4YPF9"/>
<reference evidence="3 4" key="1">
    <citation type="journal article" date="2006" name="Science">
        <title>Phytophthora genome sequences uncover evolutionary origins and mechanisms of pathogenesis.</title>
        <authorList>
            <person name="Tyler B.M."/>
            <person name="Tripathy S."/>
            <person name="Zhang X."/>
            <person name="Dehal P."/>
            <person name="Jiang R.H."/>
            <person name="Aerts A."/>
            <person name="Arredondo F.D."/>
            <person name="Baxter L."/>
            <person name="Bensasson D."/>
            <person name="Beynon J.L."/>
            <person name="Chapman J."/>
            <person name="Damasceno C.M."/>
            <person name="Dorrance A.E."/>
            <person name="Dou D."/>
            <person name="Dickerman A.W."/>
            <person name="Dubchak I.L."/>
            <person name="Garbelotto M."/>
            <person name="Gijzen M."/>
            <person name="Gordon S.G."/>
            <person name="Govers F."/>
            <person name="Grunwald N.J."/>
            <person name="Huang W."/>
            <person name="Ivors K.L."/>
            <person name="Jones R.W."/>
            <person name="Kamoun S."/>
            <person name="Krampis K."/>
            <person name="Lamour K.H."/>
            <person name="Lee M.K."/>
            <person name="McDonald W.H."/>
            <person name="Medina M."/>
            <person name="Meijer H.J."/>
            <person name="Nordberg E.K."/>
            <person name="Maclean D.J."/>
            <person name="Ospina-Giraldo M.D."/>
            <person name="Morris P.F."/>
            <person name="Phuntumart V."/>
            <person name="Putnam N.H."/>
            <person name="Rash S."/>
            <person name="Rose J.K."/>
            <person name="Sakihama Y."/>
            <person name="Salamov A.A."/>
            <person name="Savidor A."/>
            <person name="Scheuring C.F."/>
            <person name="Smith B.M."/>
            <person name="Sobral B.W."/>
            <person name="Terry A."/>
            <person name="Torto-Alalibo T.A."/>
            <person name="Win J."/>
            <person name="Xu Z."/>
            <person name="Zhang H."/>
            <person name="Grigoriev I.V."/>
            <person name="Rokhsar D.S."/>
            <person name="Boore J.L."/>
        </authorList>
    </citation>
    <scope>NUCLEOTIDE SEQUENCE [LARGE SCALE GENOMIC DNA]</scope>
    <source>
        <strain evidence="3 4">P6497</strain>
    </source>
</reference>
<name>G4YPF9_PHYSP</name>
<evidence type="ECO:0000259" key="2">
    <source>
        <dbReference type="Pfam" id="PF25460"/>
    </source>
</evidence>
<dbReference type="SUPFAM" id="SSF82171">
    <property type="entry name" value="DPP6 N-terminal domain-like"/>
    <property type="match status" value="1"/>
</dbReference>
<dbReference type="SMART" id="SM00320">
    <property type="entry name" value="WD40"/>
    <property type="match status" value="4"/>
</dbReference>
<organism evidence="3 4">
    <name type="scientific">Phytophthora sojae (strain P6497)</name>
    <name type="common">Soybean stem and root rot agent</name>
    <name type="synonym">Phytophthora megasperma f. sp. glycines</name>
    <dbReference type="NCBI Taxonomy" id="1094619"/>
    <lineage>
        <taxon>Eukaryota</taxon>
        <taxon>Sar</taxon>
        <taxon>Stramenopiles</taxon>
        <taxon>Oomycota</taxon>
        <taxon>Peronosporomycetes</taxon>
        <taxon>Peronosporales</taxon>
        <taxon>Peronosporaceae</taxon>
        <taxon>Phytophthora</taxon>
    </lineage>
</organism>
<dbReference type="InterPro" id="IPR057403">
    <property type="entry name" value="Beta-prop_Aladin"/>
</dbReference>
<dbReference type="Pfam" id="PF25460">
    <property type="entry name" value="Beta-prop_Aladin"/>
    <property type="match status" value="1"/>
</dbReference>
<accession>G4YPF9</accession>
<dbReference type="GO" id="GO:0005643">
    <property type="term" value="C:nuclear pore"/>
    <property type="evidence" value="ECO:0007669"/>
    <property type="project" value="TreeGrafter"/>
</dbReference>
<dbReference type="SMR" id="G4YPF9"/>
<dbReference type="FunFam" id="2.130.10.10:FF:002663">
    <property type="entry name" value="Uncharacterized protein"/>
    <property type="match status" value="1"/>
</dbReference>
<proteinExistence type="predicted"/>
<feature type="domain" description="Aladin seven-bladed propeller" evidence="2">
    <location>
        <begin position="139"/>
        <end position="464"/>
    </location>
</feature>
<keyword evidence="4" id="KW-1185">Reference proteome</keyword>
<dbReference type="InterPro" id="IPR015943">
    <property type="entry name" value="WD40/YVTN_repeat-like_dom_sf"/>
</dbReference>
<dbReference type="PANTHER" id="PTHR14494">
    <property type="entry name" value="ALADIN/ADRACALIN/AAAS"/>
    <property type="match status" value="1"/>
</dbReference>
<dbReference type="AlphaFoldDB" id="G4YPF9"/>
<dbReference type="OMA" id="FQPLYKD"/>
<sequence length="471" mass="51438">MTWIVPKEDAVTLGELHGELYSVSQHDDAHLGDEFIRRGGRVYHPARVASAKPRPFGQSESLTDEQDEELDSGALRLLKRTLRSARSFLMDDELKLLNTALEAAGGAAQRLLSAATGAEDEELPEPSELVADSATGESIVDLSWHPTKNLLAVAQLDGVVALYHVESATWDARVLEHPRQVDVGSIEWGKFTGDTLAVACRSGVFLWKVPQKKKEPVLLEILKHPSNAPFSQVSWNADGSLLAAFGKGSRSVIVFDAIFSRKTELQSPYKLAALHWSPTGEYLFVTTESGVSLMWETLTWKRETWEIAAGGCGWSSDGRCMLVALRNSDLLYPYIFQDCPPSIDAQISSPALEFAEKELFSLDRSTSAIVGGKVQNIAWDQSGTRVAVTYKTTASGSHQAGTSKLVAIFSVAWQPFLIFTRSGLLRGPPNAGVPRKLAFASNFKHGALLSVAWSSGLISFHPFYLQDPKAP</sequence>
<feature type="region of interest" description="Disordered" evidence="1">
    <location>
        <begin position="50"/>
        <end position="69"/>
    </location>
</feature>
<gene>
    <name evidence="3" type="ORF">PHYSODRAFT_554264</name>
</gene>
<evidence type="ECO:0000256" key="1">
    <source>
        <dbReference type="SAM" id="MobiDB-lite"/>
    </source>
</evidence>
<dbReference type="GO" id="GO:0006913">
    <property type="term" value="P:nucleocytoplasmic transport"/>
    <property type="evidence" value="ECO:0007669"/>
    <property type="project" value="TreeGrafter"/>
</dbReference>
<evidence type="ECO:0000313" key="3">
    <source>
        <dbReference type="EMBL" id="EGZ27939.1"/>
    </source>
</evidence>
<dbReference type="STRING" id="1094619.G4YPF9"/>
<dbReference type="InterPro" id="IPR001680">
    <property type="entry name" value="WD40_rpt"/>
</dbReference>
<dbReference type="EMBL" id="JH159151">
    <property type="protein sequence ID" value="EGZ27939.1"/>
    <property type="molecule type" value="Genomic_DNA"/>
</dbReference>
<dbReference type="GeneID" id="20662984"/>
<protein>
    <recommendedName>
        <fullName evidence="2">Aladin seven-bladed propeller domain-containing protein</fullName>
    </recommendedName>
</protein>